<evidence type="ECO:0000256" key="6">
    <source>
        <dbReference type="ARBA" id="ARBA00023136"/>
    </source>
</evidence>
<feature type="transmembrane region" description="Helical" evidence="7">
    <location>
        <begin position="6"/>
        <end position="30"/>
    </location>
</feature>
<evidence type="ECO:0000256" key="7">
    <source>
        <dbReference type="SAM" id="Phobius"/>
    </source>
</evidence>
<evidence type="ECO:0000256" key="5">
    <source>
        <dbReference type="ARBA" id="ARBA00023034"/>
    </source>
</evidence>
<keyword evidence="6 7" id="KW-0472">Membrane</keyword>
<keyword evidence="9" id="KW-1185">Reference proteome</keyword>
<evidence type="ECO:0000256" key="2">
    <source>
        <dbReference type="ARBA" id="ARBA00004394"/>
    </source>
</evidence>
<protein>
    <submittedName>
        <fullName evidence="8">Metal homeostasis factor ATX2</fullName>
    </submittedName>
</protein>
<feature type="transmembrane region" description="Helical" evidence="7">
    <location>
        <begin position="70"/>
        <end position="86"/>
    </location>
</feature>
<proteinExistence type="predicted"/>
<reference evidence="8 9" key="1">
    <citation type="submission" date="2024-05" db="EMBL/GenBank/DDBJ databases">
        <title>Long read based assembly of the Candida bracarensis genome reveals expanded adhesin content.</title>
        <authorList>
            <person name="Marcet-Houben M."/>
            <person name="Ksiezopolska E."/>
            <person name="Gabaldon T."/>
        </authorList>
    </citation>
    <scope>NUCLEOTIDE SEQUENCE [LARGE SCALE GENOMIC DNA]</scope>
    <source>
        <strain evidence="8 9">CBM6</strain>
    </source>
</reference>
<keyword evidence="5" id="KW-0333">Golgi apparatus</keyword>
<comment type="subcellular location">
    <subcellularLocation>
        <location evidence="1">Endomembrane system</location>
        <topology evidence="1">Multi-pass membrane protein</topology>
    </subcellularLocation>
    <subcellularLocation>
        <location evidence="2">Golgi apparatus membrane</location>
    </subcellularLocation>
</comment>
<dbReference type="EMBL" id="JBEVYD010000002">
    <property type="protein sequence ID" value="KAL3235000.1"/>
    <property type="molecule type" value="Genomic_DNA"/>
</dbReference>
<evidence type="ECO:0000256" key="1">
    <source>
        <dbReference type="ARBA" id="ARBA00004127"/>
    </source>
</evidence>
<dbReference type="Proteomes" id="UP001623330">
    <property type="component" value="Unassembled WGS sequence"/>
</dbReference>
<accession>A0ABR4P093</accession>
<feature type="transmembrane region" description="Helical" evidence="7">
    <location>
        <begin position="37"/>
        <end position="58"/>
    </location>
</feature>
<dbReference type="InterPro" id="IPR003689">
    <property type="entry name" value="ZIP"/>
</dbReference>
<gene>
    <name evidence="8" type="ORF">RNJ44_02788</name>
</gene>
<comment type="caution">
    <text evidence="8">The sequence shown here is derived from an EMBL/GenBank/DDBJ whole genome shotgun (WGS) entry which is preliminary data.</text>
</comment>
<organism evidence="8 9">
    <name type="scientific">Nakaseomyces bracarensis</name>
    <dbReference type="NCBI Taxonomy" id="273131"/>
    <lineage>
        <taxon>Eukaryota</taxon>
        <taxon>Fungi</taxon>
        <taxon>Dikarya</taxon>
        <taxon>Ascomycota</taxon>
        <taxon>Saccharomycotina</taxon>
        <taxon>Saccharomycetes</taxon>
        <taxon>Saccharomycetales</taxon>
        <taxon>Saccharomycetaceae</taxon>
        <taxon>Nakaseomyces</taxon>
    </lineage>
</organism>
<evidence type="ECO:0000313" key="9">
    <source>
        <dbReference type="Proteomes" id="UP001623330"/>
    </source>
</evidence>
<evidence type="ECO:0000256" key="4">
    <source>
        <dbReference type="ARBA" id="ARBA00022989"/>
    </source>
</evidence>
<evidence type="ECO:0000256" key="3">
    <source>
        <dbReference type="ARBA" id="ARBA00022692"/>
    </source>
</evidence>
<dbReference type="Pfam" id="PF02535">
    <property type="entry name" value="Zip"/>
    <property type="match status" value="2"/>
</dbReference>
<evidence type="ECO:0000313" key="8">
    <source>
        <dbReference type="EMBL" id="KAL3235000.1"/>
    </source>
</evidence>
<sequence>MGTSFFTIVLLAVLLLLVTFAIGCLPFYYVGNSHEKFLRTFSQFGVGMLLGTSFMLVIPEGIESCVEKGGNVGLDLLIGFLGVFLLDKLVHKISSRNNNDHSNSIDNDSMYYGFKDSLRLCLKDLFTNPRIIITRILRNNVIFAFVIHGISDGVALGTTVNNESLLIIVFIAIIIHKIPAVLSLSALMVTKQGLPLNECMTNLFMFSLSTPLGYIILSLFNLKQSDIMDYISSNLLLMSGGSLLYASFTAFGDDPHLVHEKDINLENDYSMDPLSEGPLSTGDITLSAETDNKSLLDHDESLYIVIGVLIPTVISFIVRD</sequence>
<feature type="transmembrane region" description="Helical" evidence="7">
    <location>
        <begin position="301"/>
        <end position="318"/>
    </location>
</feature>
<feature type="transmembrane region" description="Helical" evidence="7">
    <location>
        <begin position="165"/>
        <end position="189"/>
    </location>
</feature>
<dbReference type="PANTHER" id="PTHR16133">
    <property type="entry name" value="SOLUTE CARRIER FAMILY 39 ZINC TRANSPORTER , MEMBER 9-RELATED"/>
    <property type="match status" value="1"/>
</dbReference>
<keyword evidence="3 7" id="KW-0812">Transmembrane</keyword>
<dbReference type="InterPro" id="IPR045891">
    <property type="entry name" value="ZIP9"/>
</dbReference>
<name>A0ABR4P093_9SACH</name>
<feature type="transmembrane region" description="Helical" evidence="7">
    <location>
        <begin position="201"/>
        <end position="222"/>
    </location>
</feature>
<dbReference type="PANTHER" id="PTHR16133:SF0">
    <property type="entry name" value="ZINC_IRON REGULATED TRANSPORTER-RELATED PROTEIN 102B, ISOFORM E"/>
    <property type="match status" value="1"/>
</dbReference>
<keyword evidence="4 7" id="KW-1133">Transmembrane helix</keyword>
<feature type="transmembrane region" description="Helical" evidence="7">
    <location>
        <begin position="234"/>
        <end position="252"/>
    </location>
</feature>